<dbReference type="EMBL" id="MPUH01000536">
    <property type="protein sequence ID" value="OMJ78165.1"/>
    <property type="molecule type" value="Genomic_DNA"/>
</dbReference>
<evidence type="ECO:0000313" key="3">
    <source>
        <dbReference type="Proteomes" id="UP000187209"/>
    </source>
</evidence>
<dbReference type="CDD" id="cd06093">
    <property type="entry name" value="PX_domain"/>
    <property type="match status" value="1"/>
</dbReference>
<protein>
    <recommendedName>
        <fullName evidence="1">PX domain-containing protein</fullName>
    </recommendedName>
</protein>
<reference evidence="2 3" key="1">
    <citation type="submission" date="2016-11" db="EMBL/GenBank/DDBJ databases">
        <title>The macronuclear genome of Stentor coeruleus: a giant cell with tiny introns.</title>
        <authorList>
            <person name="Slabodnick M."/>
            <person name="Ruby J.G."/>
            <person name="Reiff S.B."/>
            <person name="Swart E.C."/>
            <person name="Gosai S."/>
            <person name="Prabakaran S."/>
            <person name="Witkowska E."/>
            <person name="Larue G.E."/>
            <person name="Fisher S."/>
            <person name="Freeman R.M."/>
            <person name="Gunawardena J."/>
            <person name="Chu W."/>
            <person name="Stover N.A."/>
            <person name="Gregory B.D."/>
            <person name="Nowacki M."/>
            <person name="Derisi J."/>
            <person name="Roy S.W."/>
            <person name="Marshall W.F."/>
            <person name="Sood P."/>
        </authorList>
    </citation>
    <scope>NUCLEOTIDE SEQUENCE [LARGE SCALE GENOMIC DNA]</scope>
    <source>
        <strain evidence="2">WM001</strain>
    </source>
</reference>
<evidence type="ECO:0000313" key="2">
    <source>
        <dbReference type="EMBL" id="OMJ78165.1"/>
    </source>
</evidence>
<evidence type="ECO:0000259" key="1">
    <source>
        <dbReference type="PROSITE" id="PS50195"/>
    </source>
</evidence>
<dbReference type="InterPro" id="IPR001683">
    <property type="entry name" value="PX_dom"/>
</dbReference>
<dbReference type="PROSITE" id="PS50195">
    <property type="entry name" value="PX"/>
    <property type="match status" value="1"/>
</dbReference>
<proteinExistence type="predicted"/>
<dbReference type="Proteomes" id="UP000187209">
    <property type="component" value="Unassembled WGS sequence"/>
</dbReference>
<accession>A0A1R2BNL9</accession>
<dbReference type="PANTHER" id="PTHR10555:SF170">
    <property type="entry name" value="FI18122P1"/>
    <property type="match status" value="1"/>
</dbReference>
<dbReference type="GO" id="GO:0005768">
    <property type="term" value="C:endosome"/>
    <property type="evidence" value="ECO:0007669"/>
    <property type="project" value="TreeGrafter"/>
</dbReference>
<dbReference type="SMART" id="SM00312">
    <property type="entry name" value="PX"/>
    <property type="match status" value="1"/>
</dbReference>
<sequence length="380" mass="44348">MANYEREVAIGSILASSISPHARPVISVTSPELSTSKSHIIYKVHGKDHEGSFEVHRRYRDFAAIRAILVSHWPGCYIPQIPPKQMIGNMDKNNIERRRKLLDVFVNKMSLVPHLYNSMPFQSFIKSPVAFEHCIKDYENKSYMDIAADFIVTFHELSDMKIGPNDEEEVTRTLEYFIYALACFEAFEAICKQNVEVFYEFEDSMEGLIGSMKEINEFYMEYYDSKGYEVQQKDYFTNPYLILLDWCRAEILDLKAIIEAIEKRGKFLQKKRKTLQKFDSELKNLTSIKSGKKRKSLFSPRGEKEQKDVVEKMESEAKAMDTIFRISTLQLVHKDFLVFKQYKVHKHEVILRTFSSASVEEFRSLASQIIDLENPYKPID</sequence>
<dbReference type="InterPro" id="IPR036871">
    <property type="entry name" value="PX_dom_sf"/>
</dbReference>
<dbReference type="PANTHER" id="PTHR10555">
    <property type="entry name" value="SORTING NEXIN"/>
    <property type="match status" value="1"/>
</dbReference>
<dbReference type="Pfam" id="PF00787">
    <property type="entry name" value="PX"/>
    <property type="match status" value="1"/>
</dbReference>
<dbReference type="AlphaFoldDB" id="A0A1R2BNL9"/>
<feature type="domain" description="PX" evidence="1">
    <location>
        <begin position="20"/>
        <end position="132"/>
    </location>
</feature>
<dbReference type="SUPFAM" id="SSF64268">
    <property type="entry name" value="PX domain"/>
    <property type="match status" value="1"/>
</dbReference>
<keyword evidence="3" id="KW-1185">Reference proteome</keyword>
<comment type="caution">
    <text evidence="2">The sequence shown here is derived from an EMBL/GenBank/DDBJ whole genome shotgun (WGS) entry which is preliminary data.</text>
</comment>
<gene>
    <name evidence="2" type="ORF">SteCoe_22101</name>
</gene>
<dbReference type="Gene3D" id="3.30.1520.10">
    <property type="entry name" value="Phox-like domain"/>
    <property type="match status" value="1"/>
</dbReference>
<name>A0A1R2BNL9_9CILI</name>
<dbReference type="OrthoDB" id="285533at2759"/>
<dbReference type="GO" id="GO:0035091">
    <property type="term" value="F:phosphatidylinositol binding"/>
    <property type="evidence" value="ECO:0007669"/>
    <property type="project" value="InterPro"/>
</dbReference>
<organism evidence="2 3">
    <name type="scientific">Stentor coeruleus</name>
    <dbReference type="NCBI Taxonomy" id="5963"/>
    <lineage>
        <taxon>Eukaryota</taxon>
        <taxon>Sar</taxon>
        <taxon>Alveolata</taxon>
        <taxon>Ciliophora</taxon>
        <taxon>Postciliodesmatophora</taxon>
        <taxon>Heterotrichea</taxon>
        <taxon>Heterotrichida</taxon>
        <taxon>Stentoridae</taxon>
        <taxon>Stentor</taxon>
    </lineage>
</organism>